<comment type="caution">
    <text evidence="1">The sequence shown here is derived from an EMBL/GenBank/DDBJ whole genome shotgun (WGS) entry which is preliminary data.</text>
</comment>
<dbReference type="Gramene" id="TVU35397">
    <property type="protein sequence ID" value="TVU35397"/>
    <property type="gene ID" value="EJB05_17284"/>
</dbReference>
<gene>
    <name evidence="1" type="ORF">EJB05_17284</name>
</gene>
<evidence type="ECO:0000313" key="1">
    <source>
        <dbReference type="EMBL" id="TVU35397.1"/>
    </source>
</evidence>
<dbReference type="OrthoDB" id="693731at2759"/>
<sequence>MPAQPPGWRGPSPAPVRIQARGCDMFRYHCQKDRPEHEPEPELDDYDPKVMAFVDLFPANSEDPFIQELRRYHVAYCAAAGMRVPPDMFRNEKDEISGYMMKISSSRAAIQNVNSKVAALTVCAQAQTALDLASMVMDLTDIASLDVGTPEFSQHTLNQMVRMYTPIFRNVAEDAYRKRIKTDTILSFLDALRGLVTVCHVLVQDTVAMLEDDSSKHRVSKNMLTYSNEYSRKANNLKEVFITAGIKQTVGMDILSDGIKQAHKYICQLVLSRGAALGFLLLEKARKLQDAEKVKRLGDAGFPS</sequence>
<reference evidence="1 2" key="1">
    <citation type="journal article" date="2019" name="Sci. Rep.">
        <title>A high-quality genome of Eragrostis curvula grass provides insights into Poaceae evolution and supports new strategies to enhance forage quality.</title>
        <authorList>
            <person name="Carballo J."/>
            <person name="Santos B.A.C.M."/>
            <person name="Zappacosta D."/>
            <person name="Garbus I."/>
            <person name="Selva J.P."/>
            <person name="Gallo C.A."/>
            <person name="Diaz A."/>
            <person name="Albertini E."/>
            <person name="Caccamo M."/>
            <person name="Echenique V."/>
        </authorList>
    </citation>
    <scope>NUCLEOTIDE SEQUENCE [LARGE SCALE GENOMIC DNA]</scope>
    <source>
        <strain evidence="2">cv. Victoria</strain>
        <tissue evidence="1">Leaf</tissue>
    </source>
</reference>
<dbReference type="Proteomes" id="UP000324897">
    <property type="component" value="Unassembled WGS sequence"/>
</dbReference>
<name>A0A5J9VIP0_9POAL</name>
<proteinExistence type="predicted"/>
<accession>A0A5J9VIP0</accession>
<dbReference type="AlphaFoldDB" id="A0A5J9VIP0"/>
<protein>
    <submittedName>
        <fullName evidence="1">Uncharacterized protein</fullName>
    </submittedName>
</protein>
<evidence type="ECO:0000313" key="2">
    <source>
        <dbReference type="Proteomes" id="UP000324897"/>
    </source>
</evidence>
<organism evidence="1 2">
    <name type="scientific">Eragrostis curvula</name>
    <name type="common">weeping love grass</name>
    <dbReference type="NCBI Taxonomy" id="38414"/>
    <lineage>
        <taxon>Eukaryota</taxon>
        <taxon>Viridiplantae</taxon>
        <taxon>Streptophyta</taxon>
        <taxon>Embryophyta</taxon>
        <taxon>Tracheophyta</taxon>
        <taxon>Spermatophyta</taxon>
        <taxon>Magnoliopsida</taxon>
        <taxon>Liliopsida</taxon>
        <taxon>Poales</taxon>
        <taxon>Poaceae</taxon>
        <taxon>PACMAD clade</taxon>
        <taxon>Chloridoideae</taxon>
        <taxon>Eragrostideae</taxon>
        <taxon>Eragrostidinae</taxon>
        <taxon>Eragrostis</taxon>
    </lineage>
</organism>
<dbReference type="EMBL" id="RWGY01000009">
    <property type="protein sequence ID" value="TVU35397.1"/>
    <property type="molecule type" value="Genomic_DNA"/>
</dbReference>
<feature type="non-terminal residue" evidence="1">
    <location>
        <position position="1"/>
    </location>
</feature>
<keyword evidence="2" id="KW-1185">Reference proteome</keyword>